<evidence type="ECO:0000313" key="3">
    <source>
        <dbReference type="Proteomes" id="UP001470230"/>
    </source>
</evidence>
<protein>
    <submittedName>
        <fullName evidence="2">Uncharacterized protein</fullName>
    </submittedName>
</protein>
<comment type="caution">
    <text evidence="2">The sequence shown here is derived from an EMBL/GenBank/DDBJ whole genome shotgun (WGS) entry which is preliminary data.</text>
</comment>
<keyword evidence="3" id="KW-1185">Reference proteome</keyword>
<accession>A0ABR2K504</accession>
<evidence type="ECO:0000256" key="1">
    <source>
        <dbReference type="SAM" id="MobiDB-lite"/>
    </source>
</evidence>
<feature type="region of interest" description="Disordered" evidence="1">
    <location>
        <begin position="192"/>
        <end position="253"/>
    </location>
</feature>
<organism evidence="2 3">
    <name type="scientific">Tritrichomonas musculus</name>
    <dbReference type="NCBI Taxonomy" id="1915356"/>
    <lineage>
        <taxon>Eukaryota</taxon>
        <taxon>Metamonada</taxon>
        <taxon>Parabasalia</taxon>
        <taxon>Tritrichomonadida</taxon>
        <taxon>Tritrichomonadidae</taxon>
        <taxon>Tritrichomonas</taxon>
    </lineage>
</organism>
<feature type="compositionally biased region" description="Basic and acidic residues" evidence="1">
    <location>
        <begin position="192"/>
        <end position="201"/>
    </location>
</feature>
<feature type="region of interest" description="Disordered" evidence="1">
    <location>
        <begin position="300"/>
        <end position="326"/>
    </location>
</feature>
<feature type="compositionally biased region" description="Polar residues" evidence="1">
    <location>
        <begin position="220"/>
        <end position="242"/>
    </location>
</feature>
<feature type="compositionally biased region" description="Basic and acidic residues" evidence="1">
    <location>
        <begin position="300"/>
        <end position="309"/>
    </location>
</feature>
<gene>
    <name evidence="2" type="ORF">M9Y10_041022</name>
</gene>
<dbReference type="Proteomes" id="UP001470230">
    <property type="component" value="Unassembled WGS sequence"/>
</dbReference>
<proteinExistence type="predicted"/>
<sequence length="476" mass="54805">MNPRFKFRRIPPREDITEIKERCNSDSVSFKSDESSWNTTYRDDYVRHGNAKREIIPPPPVSISLGGGCLSPTREEMRSLYMNTFHPFENQTPTKAVKPPPDSEIIPKINIPPVLSTAQEEMLITSKAHREPADIQSARALASYNRDNHFRVGYDKVTNYTTTTASSYSSRGRGERCSYDNANIGTHIEFDKKAGLGPHDKQRSKRRWAPPKPDVPLMDQTKTNFDTGYTKPDYSTTTQSSFYKGRMKPPERCPPPPCAEFSREQNPPKWRTMYQEEFKHRKPIPNKINNEDLRKTHWDVGHDKTEWPVHEPPPSARREKIDQNQNESNIVFKGDGKMQFNTTTGDMIGNYDKSKMKPAVQNNNSRDDHIYIGSDKVNYQTTAKRANEYAGTGHPAQICEDPDKGRGCPFSRGGNWSPYVGKEMVDIKRYKPYPPTVRQDGSYYRQTHFELEATDKFKPRYSTTYWKTICKPTLQA</sequence>
<reference evidence="2 3" key="1">
    <citation type="submission" date="2024-04" db="EMBL/GenBank/DDBJ databases">
        <title>Tritrichomonas musculus Genome.</title>
        <authorList>
            <person name="Alves-Ferreira E."/>
            <person name="Grigg M."/>
            <person name="Lorenzi H."/>
            <person name="Galac M."/>
        </authorList>
    </citation>
    <scope>NUCLEOTIDE SEQUENCE [LARGE SCALE GENOMIC DNA]</scope>
    <source>
        <strain evidence="2 3">EAF2021</strain>
    </source>
</reference>
<dbReference type="EMBL" id="JAPFFF010000007">
    <property type="protein sequence ID" value="KAK8885572.1"/>
    <property type="molecule type" value="Genomic_DNA"/>
</dbReference>
<evidence type="ECO:0000313" key="2">
    <source>
        <dbReference type="EMBL" id="KAK8885572.1"/>
    </source>
</evidence>
<name>A0ABR2K504_9EUKA</name>